<organism evidence="2 3">
    <name type="scientific">Enterovirga rhinocerotis</name>
    <dbReference type="NCBI Taxonomy" id="1339210"/>
    <lineage>
        <taxon>Bacteria</taxon>
        <taxon>Pseudomonadati</taxon>
        <taxon>Pseudomonadota</taxon>
        <taxon>Alphaproteobacteria</taxon>
        <taxon>Hyphomicrobiales</taxon>
        <taxon>Methylobacteriaceae</taxon>
        <taxon>Enterovirga</taxon>
    </lineage>
</organism>
<dbReference type="Pfam" id="PF00296">
    <property type="entry name" value="Bac_luciferase"/>
    <property type="match status" value="1"/>
</dbReference>
<dbReference type="PANTHER" id="PTHR30137">
    <property type="entry name" value="LUCIFERASE-LIKE MONOOXYGENASE"/>
    <property type="match status" value="1"/>
</dbReference>
<gene>
    <name evidence="2" type="ORF">EV668_0745</name>
</gene>
<sequence length="342" mass="36159">MSGSPRLGFFTRLLDEGGPGERYRLATEQIRQAERFGYDSAWIAQHHFDGDEGGLPSPLVFLAHVAAATRGIRLGTGILTLALEQPLRAAEDAAVLDLLCGGRLDLGLGTGGSAASFAAFGYESGERGEIYGRHLETFRRALRGEALEGGAVLYPPAGTLAGRLWQATFSVAGGERAGRAGDGLMLSRTQPRPPGQPGLSLAEIQDPIIDAYLAALPHGAEPRILASRSAFVTDRREEALRLAEPGLRLWAARARARGEGELGTDAATIAAASDLHIGTPDEVAESLARDATLRRASEVTIQIHSADPPHEAVMRSIELFATRVAPQLGLGRRSPTQPVAAA</sequence>
<accession>A0A4R7C5X0</accession>
<protein>
    <submittedName>
        <fullName evidence="2">Putative FMN-dependent luciferase-like monooxygenase</fullName>
    </submittedName>
</protein>
<reference evidence="2 3" key="1">
    <citation type="submission" date="2019-03" db="EMBL/GenBank/DDBJ databases">
        <title>Genomic Encyclopedia of Type Strains, Phase IV (KMG-IV): sequencing the most valuable type-strain genomes for metagenomic binning, comparative biology and taxonomic classification.</title>
        <authorList>
            <person name="Goeker M."/>
        </authorList>
    </citation>
    <scope>NUCLEOTIDE SEQUENCE [LARGE SCALE GENOMIC DNA]</scope>
    <source>
        <strain evidence="2 3">DSM 25903</strain>
    </source>
</reference>
<evidence type="ECO:0000313" key="2">
    <source>
        <dbReference type="EMBL" id="TDR93483.1"/>
    </source>
</evidence>
<dbReference type="RefSeq" id="WP_133768479.1">
    <property type="nucleotide sequence ID" value="NZ_SNZR01000011.1"/>
</dbReference>
<dbReference type="NCBIfam" id="TIGR04027">
    <property type="entry name" value="LLM_KPN_01858"/>
    <property type="match status" value="1"/>
</dbReference>
<dbReference type="Gene3D" id="3.20.20.30">
    <property type="entry name" value="Luciferase-like domain"/>
    <property type="match status" value="1"/>
</dbReference>
<dbReference type="GO" id="GO:0016705">
    <property type="term" value="F:oxidoreductase activity, acting on paired donors, with incorporation or reduction of molecular oxygen"/>
    <property type="evidence" value="ECO:0007669"/>
    <property type="project" value="InterPro"/>
</dbReference>
<dbReference type="InterPro" id="IPR050766">
    <property type="entry name" value="Bact_Lucif_Oxidored"/>
</dbReference>
<evidence type="ECO:0000313" key="3">
    <source>
        <dbReference type="Proteomes" id="UP000295122"/>
    </source>
</evidence>
<evidence type="ECO:0000259" key="1">
    <source>
        <dbReference type="Pfam" id="PF00296"/>
    </source>
</evidence>
<dbReference type="InterPro" id="IPR011251">
    <property type="entry name" value="Luciferase-like_dom"/>
</dbReference>
<dbReference type="InterPro" id="IPR024003">
    <property type="entry name" value="Luciferase-like_KPN01858"/>
</dbReference>
<dbReference type="AlphaFoldDB" id="A0A4R7C5X0"/>
<keyword evidence="2" id="KW-0560">Oxidoreductase</keyword>
<dbReference type="Proteomes" id="UP000295122">
    <property type="component" value="Unassembled WGS sequence"/>
</dbReference>
<name>A0A4R7C5X0_9HYPH</name>
<proteinExistence type="predicted"/>
<comment type="caution">
    <text evidence="2">The sequence shown here is derived from an EMBL/GenBank/DDBJ whole genome shotgun (WGS) entry which is preliminary data.</text>
</comment>
<dbReference type="GO" id="GO:0005829">
    <property type="term" value="C:cytosol"/>
    <property type="evidence" value="ECO:0007669"/>
    <property type="project" value="TreeGrafter"/>
</dbReference>
<keyword evidence="2" id="KW-0503">Monooxygenase</keyword>
<dbReference type="PANTHER" id="PTHR30137:SF15">
    <property type="entry name" value="BLL6902 PROTEIN"/>
    <property type="match status" value="1"/>
</dbReference>
<dbReference type="EMBL" id="SNZR01000011">
    <property type="protein sequence ID" value="TDR93483.1"/>
    <property type="molecule type" value="Genomic_DNA"/>
</dbReference>
<dbReference type="OrthoDB" id="7903015at2"/>
<dbReference type="InterPro" id="IPR036661">
    <property type="entry name" value="Luciferase-like_sf"/>
</dbReference>
<feature type="domain" description="Luciferase-like" evidence="1">
    <location>
        <begin position="16"/>
        <end position="289"/>
    </location>
</feature>
<dbReference type="SUPFAM" id="SSF51679">
    <property type="entry name" value="Bacterial luciferase-like"/>
    <property type="match status" value="1"/>
</dbReference>
<dbReference type="GO" id="GO:0004497">
    <property type="term" value="F:monooxygenase activity"/>
    <property type="evidence" value="ECO:0007669"/>
    <property type="project" value="UniProtKB-KW"/>
</dbReference>
<keyword evidence="3" id="KW-1185">Reference proteome</keyword>